<dbReference type="Pfam" id="PF00149">
    <property type="entry name" value="Metallophos"/>
    <property type="match status" value="1"/>
</dbReference>
<dbReference type="EMBL" id="JAIFTL010000088">
    <property type="protein sequence ID" value="KAG9323787.1"/>
    <property type="molecule type" value="Genomic_DNA"/>
</dbReference>
<dbReference type="Proteomes" id="UP000717515">
    <property type="component" value="Unassembled WGS sequence"/>
</dbReference>
<dbReference type="AlphaFoldDB" id="A0A9P8A7M7"/>
<feature type="domain" description="Calcineurin-like phosphoesterase" evidence="3">
    <location>
        <begin position="81"/>
        <end position="162"/>
    </location>
</feature>
<dbReference type="InterPro" id="IPR004843">
    <property type="entry name" value="Calcineurin-like_PHP"/>
</dbReference>
<evidence type="ECO:0000256" key="1">
    <source>
        <dbReference type="SAM" id="MobiDB-lite"/>
    </source>
</evidence>
<dbReference type="InterPro" id="IPR029052">
    <property type="entry name" value="Metallo-depent_PP-like"/>
</dbReference>
<gene>
    <name evidence="4" type="ORF">KVV02_000840</name>
</gene>
<protein>
    <recommendedName>
        <fullName evidence="3">Calcineurin-like phosphoesterase domain-containing protein</fullName>
    </recommendedName>
</protein>
<dbReference type="GO" id="GO:0006798">
    <property type="term" value="P:polyphosphate catabolic process"/>
    <property type="evidence" value="ECO:0007669"/>
    <property type="project" value="TreeGrafter"/>
</dbReference>
<organism evidence="4 5">
    <name type="scientific">Mortierella alpina</name>
    <name type="common">Oleaginous fungus</name>
    <name type="synonym">Mortierella renispora</name>
    <dbReference type="NCBI Taxonomy" id="64518"/>
    <lineage>
        <taxon>Eukaryota</taxon>
        <taxon>Fungi</taxon>
        <taxon>Fungi incertae sedis</taxon>
        <taxon>Mucoromycota</taxon>
        <taxon>Mortierellomycotina</taxon>
        <taxon>Mortierellomycetes</taxon>
        <taxon>Mortierellales</taxon>
        <taxon>Mortierellaceae</taxon>
        <taxon>Mortierella</taxon>
    </lineage>
</organism>
<dbReference type="InterPro" id="IPR050126">
    <property type="entry name" value="Ap4A_hydrolase"/>
</dbReference>
<feature type="region of interest" description="Disordered" evidence="1">
    <location>
        <begin position="159"/>
        <end position="188"/>
    </location>
</feature>
<feature type="chain" id="PRO_5040141775" description="Calcineurin-like phosphoesterase domain-containing protein" evidence="2">
    <location>
        <begin position="20"/>
        <end position="356"/>
    </location>
</feature>
<comment type="caution">
    <text evidence="4">The sequence shown here is derived from an EMBL/GenBank/DDBJ whole genome shotgun (WGS) entry which is preliminary data.</text>
</comment>
<keyword evidence="2" id="KW-0732">Signal</keyword>
<feature type="compositionally biased region" description="Acidic residues" evidence="1">
    <location>
        <begin position="171"/>
        <end position="180"/>
    </location>
</feature>
<dbReference type="GO" id="GO:0000298">
    <property type="term" value="F:endopolyphosphatase activity"/>
    <property type="evidence" value="ECO:0007669"/>
    <property type="project" value="TreeGrafter"/>
</dbReference>
<reference evidence="4" key="1">
    <citation type="submission" date="2021-07" db="EMBL/GenBank/DDBJ databases">
        <title>Draft genome of Mortierella alpina, strain LL118, isolated from an aspen leaf litter sample.</title>
        <authorList>
            <person name="Yang S."/>
            <person name="Vinatzer B.A."/>
        </authorList>
    </citation>
    <scope>NUCLEOTIDE SEQUENCE</scope>
    <source>
        <strain evidence="4">LL118</strain>
    </source>
</reference>
<dbReference type="CDD" id="cd00144">
    <property type="entry name" value="MPP_PPP_family"/>
    <property type="match status" value="1"/>
</dbReference>
<name>A0A9P8A7M7_MORAP</name>
<evidence type="ECO:0000256" key="2">
    <source>
        <dbReference type="SAM" id="SignalP"/>
    </source>
</evidence>
<sequence length="356" mass="38770">MGLVLILALCTASSVVVQSAPPKPVSSQAAEECPYDYGRNKEGKLKQPSTLPPCLPSDPFTTYIKSQALGPADLAKPNGGRTIIIGDVHGHLDGLMTFLSKVEFDQTKDKLILAGDLVAKGPKSLELLDKVQELGAECVRGNHDDEVLRWKGYLDSQTKKKPASEDKVEQDNEACEEECEGQTHEVETADLPKSVPKDLIPGSEHHLLAQKMTDAQYKYLLSCPLMLTLPDTISPLKVAIHVMHAGIDPALDFEKQQPWTLVNVRNILEGVPSRKKKGSSWSQLYNAAESKRVEKGAKGHLLVYGHDAGRGLNRQKWSIGLDTGCVGGGELSGYFVEQNRVNSFKCTDVSNGGEDD</sequence>
<evidence type="ECO:0000259" key="3">
    <source>
        <dbReference type="Pfam" id="PF00149"/>
    </source>
</evidence>
<dbReference type="PANTHER" id="PTHR42850:SF4">
    <property type="entry name" value="ZINC-DEPENDENT ENDOPOLYPHOSPHATASE"/>
    <property type="match status" value="1"/>
</dbReference>
<evidence type="ECO:0000313" key="5">
    <source>
        <dbReference type="Proteomes" id="UP000717515"/>
    </source>
</evidence>
<evidence type="ECO:0000313" key="4">
    <source>
        <dbReference type="EMBL" id="KAG9323787.1"/>
    </source>
</evidence>
<accession>A0A9P8A7M7</accession>
<dbReference type="Gene3D" id="3.60.21.10">
    <property type="match status" value="1"/>
</dbReference>
<proteinExistence type="predicted"/>
<dbReference type="GO" id="GO:0016791">
    <property type="term" value="F:phosphatase activity"/>
    <property type="evidence" value="ECO:0007669"/>
    <property type="project" value="TreeGrafter"/>
</dbReference>
<dbReference type="GO" id="GO:0005737">
    <property type="term" value="C:cytoplasm"/>
    <property type="evidence" value="ECO:0007669"/>
    <property type="project" value="TreeGrafter"/>
</dbReference>
<feature type="signal peptide" evidence="2">
    <location>
        <begin position="1"/>
        <end position="19"/>
    </location>
</feature>
<dbReference type="PANTHER" id="PTHR42850">
    <property type="entry name" value="METALLOPHOSPHOESTERASE"/>
    <property type="match status" value="1"/>
</dbReference>
<dbReference type="SUPFAM" id="SSF56300">
    <property type="entry name" value="Metallo-dependent phosphatases"/>
    <property type="match status" value="1"/>
</dbReference>